<comment type="similarity">
    <text evidence="2 8">Belongs to the diaminopimelate epimerase family.</text>
</comment>
<dbReference type="STRING" id="1160091.B9T39_06130"/>
<feature type="site" description="Could be important to modulate the pK values of the two catalytic cysteine residues" evidence="8">
    <location>
        <position position="178"/>
    </location>
</feature>
<evidence type="ECO:0000256" key="1">
    <source>
        <dbReference type="ARBA" id="ARBA00005196"/>
    </source>
</evidence>
<feature type="binding site" evidence="8">
    <location>
        <position position="243"/>
    </location>
    <ligand>
        <name>substrate</name>
    </ligand>
</feature>
<organism evidence="10 11">
    <name type="scientific">Alloscardovia macacae</name>
    <dbReference type="NCBI Taxonomy" id="1160091"/>
    <lineage>
        <taxon>Bacteria</taxon>
        <taxon>Bacillati</taxon>
        <taxon>Actinomycetota</taxon>
        <taxon>Actinomycetes</taxon>
        <taxon>Bifidobacteriales</taxon>
        <taxon>Bifidobacteriaceae</taxon>
        <taxon>Alloscardovia</taxon>
    </lineage>
</organism>
<protein>
    <recommendedName>
        <fullName evidence="3 8">Diaminopimelate epimerase</fullName>
        <shortName evidence="8">DAP epimerase</shortName>
        <ecNumber evidence="3 8">5.1.1.7</ecNumber>
    </recommendedName>
    <alternativeName>
        <fullName evidence="8">PLP-independent amino acid racemase</fullName>
    </alternativeName>
</protein>
<dbReference type="HAMAP" id="MF_00197">
    <property type="entry name" value="DAP_epimerase"/>
    <property type="match status" value="1"/>
</dbReference>
<evidence type="ECO:0000256" key="5">
    <source>
        <dbReference type="ARBA" id="ARBA00023154"/>
    </source>
</evidence>
<feature type="site" description="Could be important to modulate the pK values of the two catalytic cysteine residues" evidence="8">
    <location>
        <position position="271"/>
    </location>
</feature>
<feature type="active site" description="Proton donor" evidence="8">
    <location>
        <position position="91"/>
    </location>
</feature>
<evidence type="ECO:0000256" key="2">
    <source>
        <dbReference type="ARBA" id="ARBA00010219"/>
    </source>
</evidence>
<sequence length="333" mass="35356">MTYPRTVIKAHGTGNDFVIYFDPTGEYEPTPEEVRFLADRHFGIGGDGVIRLTRPEHVSDVSEEQAKEFHAQGADWFMDYRNADGSLAEMCGNGTRVTAALAMREELTRATEEEPFALATRAGIKYLTSLGAVEGLGQNVFRIDMGPWKLGAREELMVTLPGGGEQGMGTFADMGNPHVVTVVGEPLDLNSLMGPMGGVSTGFGFGIGIGSGTGISVNTLPDVPDLDLTRTPRVTPELPAGQNAEFVRIDAMDKSADQGEGRGKATMRVNERGAGETLSCGTGLCATGAVLAERTGVKHWTISVPGGVLLVDVEEERVLLTGDATLVAEVELL</sequence>
<dbReference type="AlphaFoldDB" id="A0A1Y2SVA7"/>
<comment type="caution">
    <text evidence="8">Lacks conserved residue(s) required for the propagation of feature annotation.</text>
</comment>
<feature type="binding site" evidence="8">
    <location>
        <position position="176"/>
    </location>
    <ligand>
        <name>substrate</name>
    </ligand>
</feature>
<comment type="pathway">
    <text evidence="1 8">Amino-acid biosynthesis; L-lysine biosynthesis via DAP pathway; DL-2,6-diaminopimelate from LL-2,6-diaminopimelate: step 1/1.</text>
</comment>
<feature type="active site" evidence="9">
    <location>
        <position position="91"/>
    </location>
</feature>
<dbReference type="Proteomes" id="UP000243540">
    <property type="component" value="Unassembled WGS sequence"/>
</dbReference>
<comment type="subcellular location">
    <subcellularLocation>
        <location evidence="8">Cytoplasm</location>
    </subcellularLocation>
</comment>
<proteinExistence type="inferred from homology"/>
<evidence type="ECO:0000313" key="11">
    <source>
        <dbReference type="Proteomes" id="UP000243540"/>
    </source>
</evidence>
<dbReference type="EMBL" id="NEKC01000013">
    <property type="protein sequence ID" value="OTA28667.1"/>
    <property type="molecule type" value="Genomic_DNA"/>
</dbReference>
<dbReference type="PANTHER" id="PTHR31689">
    <property type="entry name" value="DIAMINOPIMELATE EPIMERASE, CHLOROPLASTIC"/>
    <property type="match status" value="1"/>
</dbReference>
<feature type="binding site" evidence="8">
    <location>
        <begin position="92"/>
        <end position="93"/>
    </location>
    <ligand>
        <name>substrate</name>
    </ligand>
</feature>
<dbReference type="InterPro" id="IPR018510">
    <property type="entry name" value="DAP_epimerase_AS"/>
</dbReference>
<dbReference type="PROSITE" id="PS01326">
    <property type="entry name" value="DAP_EPIMERASE"/>
    <property type="match status" value="1"/>
</dbReference>
<gene>
    <name evidence="8" type="primary">dapF</name>
    <name evidence="10" type="ORF">B9T39_06130</name>
</gene>
<dbReference type="Gene3D" id="3.10.310.10">
    <property type="entry name" value="Diaminopimelate Epimerase, Chain A, domain 1"/>
    <property type="match status" value="2"/>
</dbReference>
<evidence type="ECO:0000256" key="8">
    <source>
        <dbReference type="HAMAP-Rule" id="MF_00197"/>
    </source>
</evidence>
<evidence type="ECO:0000313" key="10">
    <source>
        <dbReference type="EMBL" id="OTA28667.1"/>
    </source>
</evidence>
<evidence type="ECO:0000256" key="6">
    <source>
        <dbReference type="ARBA" id="ARBA00023235"/>
    </source>
</evidence>
<name>A0A1Y2SVA7_9BIFI</name>
<feature type="binding site" evidence="8">
    <location>
        <position position="15"/>
    </location>
    <ligand>
        <name>substrate</name>
    </ligand>
</feature>
<dbReference type="GO" id="GO:0009089">
    <property type="term" value="P:lysine biosynthetic process via diaminopimelate"/>
    <property type="evidence" value="ECO:0007669"/>
    <property type="project" value="UniProtKB-UniRule"/>
</dbReference>
<keyword evidence="4 8" id="KW-0028">Amino-acid biosynthesis</keyword>
<dbReference type="GO" id="GO:0008837">
    <property type="term" value="F:diaminopimelate epimerase activity"/>
    <property type="evidence" value="ECO:0007669"/>
    <property type="project" value="UniProtKB-UniRule"/>
</dbReference>
<dbReference type="OrthoDB" id="9805408at2"/>
<dbReference type="GO" id="GO:0005829">
    <property type="term" value="C:cytosol"/>
    <property type="evidence" value="ECO:0007669"/>
    <property type="project" value="TreeGrafter"/>
</dbReference>
<feature type="active site" description="Proton acceptor" evidence="8">
    <location>
        <position position="280"/>
    </location>
</feature>
<reference evidence="10 11" key="1">
    <citation type="submission" date="2017-04" db="EMBL/GenBank/DDBJ databases">
        <title>Draft genome sequences of Alloscardovia macacae UMA81211 and UMA81212 isolated from the feces of a rhesus macaque (Macaca mulatta).</title>
        <authorList>
            <person name="Albert K."/>
            <person name="Sela D.A."/>
        </authorList>
    </citation>
    <scope>NUCLEOTIDE SEQUENCE [LARGE SCALE GENOMIC DNA]</scope>
    <source>
        <strain evidence="10 11">UMA81212</strain>
    </source>
</reference>
<keyword evidence="8" id="KW-0963">Cytoplasm</keyword>
<feature type="binding site" evidence="8">
    <location>
        <position position="82"/>
    </location>
    <ligand>
        <name>substrate</name>
    </ligand>
</feature>
<comment type="function">
    <text evidence="8">Catalyzes the stereoinversion of LL-2,6-diaminopimelate (L,L-DAP) to meso-diaminopimelate (meso-DAP), a precursor of L-lysine and an essential component of the bacterial peptidoglycan.</text>
</comment>
<keyword evidence="5 8" id="KW-0457">Lysine biosynthesis</keyword>
<evidence type="ECO:0000256" key="4">
    <source>
        <dbReference type="ARBA" id="ARBA00022605"/>
    </source>
</evidence>
<feature type="binding site" evidence="8">
    <location>
        <begin position="281"/>
        <end position="282"/>
    </location>
    <ligand>
        <name>substrate</name>
    </ligand>
</feature>
<dbReference type="SUPFAM" id="SSF54506">
    <property type="entry name" value="Diaminopimelate epimerase-like"/>
    <property type="match status" value="2"/>
</dbReference>
<dbReference type="Pfam" id="PF01678">
    <property type="entry name" value="DAP_epimerase"/>
    <property type="match status" value="2"/>
</dbReference>
<dbReference type="InterPro" id="IPR001653">
    <property type="entry name" value="DAP_epimerase_DapF"/>
</dbReference>
<evidence type="ECO:0000256" key="7">
    <source>
        <dbReference type="ARBA" id="ARBA00051712"/>
    </source>
</evidence>
<accession>A0A1Y2SVA7</accession>
<comment type="caution">
    <text evidence="10">The sequence shown here is derived from an EMBL/GenBank/DDBJ whole genome shotgun (WGS) entry which is preliminary data.</text>
</comment>
<keyword evidence="6 8" id="KW-0413">Isomerase</keyword>
<dbReference type="PANTHER" id="PTHR31689:SF0">
    <property type="entry name" value="DIAMINOPIMELATE EPIMERASE"/>
    <property type="match status" value="1"/>
</dbReference>
<dbReference type="UniPathway" id="UPA00034">
    <property type="reaction ID" value="UER00025"/>
</dbReference>
<evidence type="ECO:0000256" key="3">
    <source>
        <dbReference type="ARBA" id="ARBA00013080"/>
    </source>
</evidence>
<comment type="catalytic activity">
    <reaction evidence="7 8">
        <text>(2S,6S)-2,6-diaminopimelate = meso-2,6-diaminopimelate</text>
        <dbReference type="Rhea" id="RHEA:15393"/>
        <dbReference type="ChEBI" id="CHEBI:57609"/>
        <dbReference type="ChEBI" id="CHEBI:57791"/>
        <dbReference type="EC" id="5.1.1.7"/>
    </reaction>
</comment>
<evidence type="ECO:0000256" key="9">
    <source>
        <dbReference type="PROSITE-ProRule" id="PRU10125"/>
    </source>
</evidence>
<dbReference type="EC" id="5.1.1.7" evidence="3 8"/>
<comment type="subunit">
    <text evidence="8">Homodimer.</text>
</comment>
<dbReference type="RefSeq" id="WP_086106936.1">
    <property type="nucleotide sequence ID" value="NZ_NEKB01000017.1"/>
</dbReference>
<feature type="binding site" evidence="8">
    <location>
        <begin position="271"/>
        <end position="272"/>
    </location>
    <ligand>
        <name>substrate</name>
    </ligand>
</feature>